<dbReference type="STRING" id="1855283.SAMN05216382_2389"/>
<sequence length="575" mass="62940">MLSLEPVKDAGLGSRKDNDFPGGLRVFRLASLLLLTVSAAGVAQDRGGGAEKMPPKEKAGLTNAEIQRDLVEADYAAAPVAERAEVSRGNVSVAGRRLGYTATAGTLTLRDTEGKPTASMFYTAYTLDGVKPGTKRPITYFYNGGPGSPTFWLHMGSFAPVRLKTGNPETIRPAPYDFGPNPDTLLDKTDMVFLDAIGAGYSRPLGDVKPAAFYGTDEDADAFAKAIIRYSTKYGRWNSPKFIFGESYGTLRSGALAYQLQDRGMALNGVVLLSSIMNYGYRQPGLDQLYLNYLPSYAATAWYHNRIQNRPSDVATIVQQARDFATGPYMSALAKGQNISVQERDAVARRMSELTGLSPEFIIRSNLRVDLPRFQKELLRGTRQTIGRFDSRYTGLDADAAGERPETDASSDAISGAFIATFNDYVTHTLGYKTDMPYRLSARDAAGWDWNWKHRAPGGGYGAMQNNPNTAVDLAAAMRANPYLHVLSMNGWYDMATPFFGTENDLGHMMLEPAQQRNLRFTYYPAGHMTYLNPEALHAMKRDLSAWYDQAVSDARDGTPAQPASMSAAQATPPN</sequence>
<evidence type="ECO:0000256" key="1">
    <source>
        <dbReference type="SAM" id="MobiDB-lite"/>
    </source>
</evidence>
<dbReference type="SUPFAM" id="SSF53474">
    <property type="entry name" value="alpha/beta-Hydrolases"/>
    <property type="match status" value="1"/>
</dbReference>
<dbReference type="GO" id="GO:0004185">
    <property type="term" value="F:serine-type carboxypeptidase activity"/>
    <property type="evidence" value="ECO:0007669"/>
    <property type="project" value="InterPro"/>
</dbReference>
<feature type="region of interest" description="Disordered" evidence="1">
    <location>
        <begin position="555"/>
        <end position="575"/>
    </location>
</feature>
<name>A0A1H7RY39_9SPHN</name>
<dbReference type="GO" id="GO:0006508">
    <property type="term" value="P:proteolysis"/>
    <property type="evidence" value="ECO:0007669"/>
    <property type="project" value="InterPro"/>
</dbReference>
<dbReference type="InterPro" id="IPR029058">
    <property type="entry name" value="AB_hydrolase_fold"/>
</dbReference>
<protein>
    <submittedName>
        <fullName evidence="2">Carboxypeptidase C (Cathepsin A)</fullName>
    </submittedName>
</protein>
<accession>A0A1H7RY39</accession>
<keyword evidence="2" id="KW-0378">Hydrolase</keyword>
<dbReference type="Gene3D" id="3.40.50.1820">
    <property type="entry name" value="alpha/beta hydrolase"/>
    <property type="match status" value="1"/>
</dbReference>
<dbReference type="Proteomes" id="UP000199214">
    <property type="component" value="Unassembled WGS sequence"/>
</dbReference>
<organism evidence="2 3">
    <name type="scientific">Sphingomonas palmae</name>
    <dbReference type="NCBI Taxonomy" id="1855283"/>
    <lineage>
        <taxon>Bacteria</taxon>
        <taxon>Pseudomonadati</taxon>
        <taxon>Pseudomonadota</taxon>
        <taxon>Alphaproteobacteria</taxon>
        <taxon>Sphingomonadales</taxon>
        <taxon>Sphingomonadaceae</taxon>
        <taxon>Sphingomonas</taxon>
    </lineage>
</organism>
<keyword evidence="2" id="KW-0121">Carboxypeptidase</keyword>
<dbReference type="Pfam" id="PF00450">
    <property type="entry name" value="Peptidase_S10"/>
    <property type="match status" value="1"/>
</dbReference>
<keyword evidence="3" id="KW-1185">Reference proteome</keyword>
<dbReference type="EMBL" id="FNZZ01000004">
    <property type="protein sequence ID" value="SEL65153.1"/>
    <property type="molecule type" value="Genomic_DNA"/>
</dbReference>
<gene>
    <name evidence="2" type="ORF">SAMN05216382_2389</name>
</gene>
<evidence type="ECO:0000313" key="2">
    <source>
        <dbReference type="EMBL" id="SEL65153.1"/>
    </source>
</evidence>
<dbReference type="AlphaFoldDB" id="A0A1H7RY39"/>
<reference evidence="3" key="1">
    <citation type="submission" date="2016-10" db="EMBL/GenBank/DDBJ databases">
        <authorList>
            <person name="Varghese N."/>
            <person name="Submissions S."/>
        </authorList>
    </citation>
    <scope>NUCLEOTIDE SEQUENCE [LARGE SCALE GENOMIC DNA]</scope>
    <source>
        <strain evidence="3">JS21-1</strain>
    </source>
</reference>
<proteinExistence type="predicted"/>
<feature type="compositionally biased region" description="Low complexity" evidence="1">
    <location>
        <begin position="559"/>
        <end position="575"/>
    </location>
</feature>
<keyword evidence="2" id="KW-0645">Protease</keyword>
<evidence type="ECO:0000313" key="3">
    <source>
        <dbReference type="Proteomes" id="UP000199214"/>
    </source>
</evidence>
<dbReference type="InterPro" id="IPR001563">
    <property type="entry name" value="Peptidase_S10"/>
</dbReference>